<name>A0A7J7KD81_BUGNE</name>
<dbReference type="EMBL" id="VXIV02000695">
    <property type="protein sequence ID" value="KAF6036622.1"/>
    <property type="molecule type" value="Genomic_DNA"/>
</dbReference>
<evidence type="ECO:0000313" key="8">
    <source>
        <dbReference type="EMBL" id="KAF6036622.1"/>
    </source>
</evidence>
<organism evidence="8 9">
    <name type="scientific">Bugula neritina</name>
    <name type="common">Brown bryozoan</name>
    <name type="synonym">Sertularia neritina</name>
    <dbReference type="NCBI Taxonomy" id="10212"/>
    <lineage>
        <taxon>Eukaryota</taxon>
        <taxon>Metazoa</taxon>
        <taxon>Spiralia</taxon>
        <taxon>Lophotrochozoa</taxon>
        <taxon>Bryozoa</taxon>
        <taxon>Gymnolaemata</taxon>
        <taxon>Cheilostomatida</taxon>
        <taxon>Flustrina</taxon>
        <taxon>Buguloidea</taxon>
        <taxon>Bugulidae</taxon>
        <taxon>Bugula</taxon>
    </lineage>
</organism>
<keyword evidence="6" id="KW-0333">Golgi apparatus</keyword>
<accession>A0A7J7KD81</accession>
<gene>
    <name evidence="8" type="ORF">EB796_005069</name>
</gene>
<dbReference type="GO" id="GO:0000139">
    <property type="term" value="C:Golgi membrane"/>
    <property type="evidence" value="ECO:0007669"/>
    <property type="project" value="UniProtKB-SubCell"/>
</dbReference>
<evidence type="ECO:0000256" key="7">
    <source>
        <dbReference type="ARBA" id="ARBA00023136"/>
    </source>
</evidence>
<dbReference type="PANTHER" id="PTHR31658">
    <property type="entry name" value="CONSERVED OLIGOMERIC GOLGI COMPLEX SUBUNIT 1"/>
    <property type="match status" value="1"/>
</dbReference>
<keyword evidence="5" id="KW-0653">Protein transport</keyword>
<keyword evidence="7" id="KW-0472">Membrane</keyword>
<dbReference type="GO" id="GO:0017119">
    <property type="term" value="C:Golgi transport complex"/>
    <property type="evidence" value="ECO:0007669"/>
    <property type="project" value="InterPro"/>
</dbReference>
<evidence type="ECO:0000313" key="9">
    <source>
        <dbReference type="Proteomes" id="UP000593567"/>
    </source>
</evidence>
<comment type="subcellular location">
    <subcellularLocation>
        <location evidence="1">Golgi apparatus membrane</location>
        <topology evidence="1">Peripheral membrane protein</topology>
    </subcellularLocation>
</comment>
<keyword evidence="4" id="KW-0813">Transport</keyword>
<comment type="caution">
    <text evidence="8">The sequence shown here is derived from an EMBL/GenBank/DDBJ whole genome shotgun (WGS) entry which is preliminary data.</text>
</comment>
<dbReference type="GO" id="GO:0006891">
    <property type="term" value="P:intra-Golgi vesicle-mediated transport"/>
    <property type="evidence" value="ECO:0007669"/>
    <property type="project" value="InterPro"/>
</dbReference>
<sequence length="233" mass="25563">MQTTWCLQNCFNLLCNGVNKTELVSSVLLQILSVYKSNLQDTSGHVTQAVALQYLFDVWYLSSTLLWRESDKAAEIESLCSSLTKDLQARVDPFDLDVFTPYMQRHCSRQRSRSAVLFGAIADSEKLLSTATRQPQTGRAEQHNVLPLYTTVAARFPLLPVISETSRVSAQTAASKRPPAASAVAASLTSSKADSSGITKAQSEPFMKMSSSFYDRIGSGAMSWFTRGSNANN</sequence>
<evidence type="ECO:0000256" key="4">
    <source>
        <dbReference type="ARBA" id="ARBA00022448"/>
    </source>
</evidence>
<evidence type="ECO:0000256" key="2">
    <source>
        <dbReference type="ARBA" id="ARBA00006653"/>
    </source>
</evidence>
<keyword evidence="9" id="KW-1185">Reference proteome</keyword>
<dbReference type="PANTHER" id="PTHR31658:SF0">
    <property type="entry name" value="CONSERVED OLIGOMERIC GOLGI COMPLEX SUBUNIT 1"/>
    <property type="match status" value="1"/>
</dbReference>
<reference evidence="8" key="1">
    <citation type="submission" date="2020-06" db="EMBL/GenBank/DDBJ databases">
        <title>Draft genome of Bugula neritina, a colonial animal packing powerful symbionts and potential medicines.</title>
        <authorList>
            <person name="Rayko M."/>
        </authorList>
    </citation>
    <scope>NUCLEOTIDE SEQUENCE [LARGE SCALE GENOMIC DNA]</scope>
    <source>
        <strain evidence="8">Kwan_BN1</strain>
    </source>
</reference>
<evidence type="ECO:0000256" key="6">
    <source>
        <dbReference type="ARBA" id="ARBA00023034"/>
    </source>
</evidence>
<protein>
    <recommendedName>
        <fullName evidence="3">Conserved oligomeric Golgi complex subunit 1</fullName>
    </recommendedName>
</protein>
<evidence type="ECO:0000256" key="1">
    <source>
        <dbReference type="ARBA" id="ARBA00004395"/>
    </source>
</evidence>
<dbReference type="InterPro" id="IPR033370">
    <property type="entry name" value="COG1"/>
</dbReference>
<dbReference type="GO" id="GO:0015031">
    <property type="term" value="P:protein transport"/>
    <property type="evidence" value="ECO:0007669"/>
    <property type="project" value="UniProtKB-KW"/>
</dbReference>
<evidence type="ECO:0000256" key="5">
    <source>
        <dbReference type="ARBA" id="ARBA00022927"/>
    </source>
</evidence>
<dbReference type="OrthoDB" id="46189at2759"/>
<proteinExistence type="inferred from homology"/>
<comment type="similarity">
    <text evidence="2">Belongs to the COG1 family.</text>
</comment>
<dbReference type="Proteomes" id="UP000593567">
    <property type="component" value="Unassembled WGS sequence"/>
</dbReference>
<dbReference type="AlphaFoldDB" id="A0A7J7KD81"/>
<evidence type="ECO:0000256" key="3">
    <source>
        <dbReference type="ARBA" id="ARBA00020978"/>
    </source>
</evidence>